<organism evidence="3 4">
    <name type="scientific">Septoria linicola</name>
    <dbReference type="NCBI Taxonomy" id="215465"/>
    <lineage>
        <taxon>Eukaryota</taxon>
        <taxon>Fungi</taxon>
        <taxon>Dikarya</taxon>
        <taxon>Ascomycota</taxon>
        <taxon>Pezizomycotina</taxon>
        <taxon>Dothideomycetes</taxon>
        <taxon>Dothideomycetidae</taxon>
        <taxon>Mycosphaerellales</taxon>
        <taxon>Mycosphaerellaceae</taxon>
        <taxon>Septoria</taxon>
    </lineage>
</organism>
<dbReference type="InterPro" id="IPR053024">
    <property type="entry name" value="Fungal_surface_NADase"/>
</dbReference>
<dbReference type="PANTHER" id="PTHR42059:SF1">
    <property type="entry name" value="TNT DOMAIN-CONTAINING PROTEIN"/>
    <property type="match status" value="1"/>
</dbReference>
<protein>
    <recommendedName>
        <fullName evidence="2">TNT domain-containing protein</fullName>
    </recommendedName>
</protein>
<feature type="domain" description="TNT" evidence="2">
    <location>
        <begin position="124"/>
        <end position="218"/>
    </location>
</feature>
<evidence type="ECO:0000313" key="3">
    <source>
        <dbReference type="EMBL" id="USW56349.1"/>
    </source>
</evidence>
<dbReference type="InterPro" id="IPR025331">
    <property type="entry name" value="TNT"/>
</dbReference>
<evidence type="ECO:0000259" key="2">
    <source>
        <dbReference type="Pfam" id="PF14021"/>
    </source>
</evidence>
<evidence type="ECO:0000256" key="1">
    <source>
        <dbReference type="SAM" id="SignalP"/>
    </source>
</evidence>
<dbReference type="Proteomes" id="UP001056384">
    <property type="component" value="Chromosome 8"/>
</dbReference>
<dbReference type="EMBL" id="CP099425">
    <property type="protein sequence ID" value="USW56349.1"/>
    <property type="molecule type" value="Genomic_DNA"/>
</dbReference>
<proteinExistence type="predicted"/>
<reference evidence="3" key="1">
    <citation type="submission" date="2022-06" db="EMBL/GenBank/DDBJ databases">
        <title>Complete genome sequences of two strains of the flax pathogen Septoria linicola.</title>
        <authorList>
            <person name="Lapalu N."/>
            <person name="Simon A."/>
            <person name="Demenou B."/>
            <person name="Paumier D."/>
            <person name="Guillot M.-P."/>
            <person name="Gout L."/>
            <person name="Valade R."/>
        </authorList>
    </citation>
    <scope>NUCLEOTIDE SEQUENCE</scope>
    <source>
        <strain evidence="3">SE15195</strain>
    </source>
</reference>
<name>A0A9Q9AWM8_9PEZI</name>
<sequence>MSAFILVTMLAMASVNKAAPLANINGDPDLNATSCPDYCAGTNSTGDTSRYICGDSRLGPVTVPTGLPLSGIAGSDSTYRRFGGLCPGEFLASWTDPTTGVYMYPPYDGYQLTTVGEEAMFNLTIPVGTFLDRFGSEYGRYMSPAGLSYSQRSLPPTNLDAAPGSKYPYNYQVYMVSRSLHVQGGLIASWFEQQGLGVQFLVPDTVLQLVETGYLSRVNLTADPNW</sequence>
<accession>A0A9Q9AWM8</accession>
<dbReference type="PANTHER" id="PTHR42059">
    <property type="entry name" value="TNT DOMAIN-CONTAINING PROTEIN"/>
    <property type="match status" value="1"/>
</dbReference>
<keyword evidence="4" id="KW-1185">Reference proteome</keyword>
<dbReference type="OrthoDB" id="2923349at2759"/>
<feature type="chain" id="PRO_5040293549" description="TNT domain-containing protein" evidence="1">
    <location>
        <begin position="19"/>
        <end position="226"/>
    </location>
</feature>
<evidence type="ECO:0000313" key="4">
    <source>
        <dbReference type="Proteomes" id="UP001056384"/>
    </source>
</evidence>
<dbReference type="AlphaFoldDB" id="A0A9Q9AWM8"/>
<feature type="signal peptide" evidence="1">
    <location>
        <begin position="1"/>
        <end position="18"/>
    </location>
</feature>
<gene>
    <name evidence="3" type="ORF">Slin15195_G096680</name>
</gene>
<dbReference type="Pfam" id="PF14021">
    <property type="entry name" value="TNT"/>
    <property type="match status" value="1"/>
</dbReference>
<dbReference type="GO" id="GO:0050135">
    <property type="term" value="F:NADP+ nucleosidase activity"/>
    <property type="evidence" value="ECO:0007669"/>
    <property type="project" value="InterPro"/>
</dbReference>
<keyword evidence="1" id="KW-0732">Signal</keyword>